<dbReference type="EMBL" id="BLAH01000051">
    <property type="protein sequence ID" value="GES36214.1"/>
    <property type="molecule type" value="Genomic_DNA"/>
</dbReference>
<dbReference type="InterPro" id="IPR037523">
    <property type="entry name" value="VOC_core"/>
</dbReference>
<organism evidence="2 3">
    <name type="scientific">Rhodococcus aetherivorans</name>
    <dbReference type="NCBI Taxonomy" id="191292"/>
    <lineage>
        <taxon>Bacteria</taxon>
        <taxon>Bacillati</taxon>
        <taxon>Actinomycetota</taxon>
        <taxon>Actinomycetes</taxon>
        <taxon>Mycobacteriales</taxon>
        <taxon>Nocardiaceae</taxon>
        <taxon>Rhodococcus</taxon>
    </lineage>
</organism>
<dbReference type="Proteomes" id="UP000325466">
    <property type="component" value="Unassembled WGS sequence"/>
</dbReference>
<dbReference type="InterPro" id="IPR029068">
    <property type="entry name" value="Glyas_Bleomycin-R_OHBP_Dase"/>
</dbReference>
<dbReference type="PANTHER" id="PTHR36503">
    <property type="entry name" value="BLR2520 PROTEIN"/>
    <property type="match status" value="1"/>
</dbReference>
<dbReference type="Gene3D" id="3.10.180.10">
    <property type="entry name" value="2,3-Dihydroxybiphenyl 1,2-Dioxygenase, domain 1"/>
    <property type="match status" value="1"/>
</dbReference>
<sequence length="148" mass="16141">MRRPSETFKTATSRRPSVTVMTAQLALVGLVVADMTRSFDCYRRLGLDLPAGSDEPHYETTLPGGLRLAWDTLESVRAFHPGFRPGTGGPALAFDCGSPADVDATYRDLLEAGCTSVLEPWDAFWKQRYASVHDPDGHSIELFAALPA</sequence>
<evidence type="ECO:0000259" key="1">
    <source>
        <dbReference type="PROSITE" id="PS51819"/>
    </source>
</evidence>
<protein>
    <submittedName>
        <fullName evidence="2">Quinone binding protein</fullName>
    </submittedName>
</protein>
<gene>
    <name evidence="2" type="ORF">RAJCM14343_1464</name>
</gene>
<accession>A0ABQ0YI46</accession>
<dbReference type="SUPFAM" id="SSF54593">
    <property type="entry name" value="Glyoxalase/Bleomycin resistance protein/Dihydroxybiphenyl dioxygenase"/>
    <property type="match status" value="1"/>
</dbReference>
<evidence type="ECO:0000313" key="3">
    <source>
        <dbReference type="Proteomes" id="UP000325466"/>
    </source>
</evidence>
<dbReference type="Pfam" id="PF00903">
    <property type="entry name" value="Glyoxalase"/>
    <property type="match status" value="1"/>
</dbReference>
<dbReference type="PANTHER" id="PTHR36503:SF3">
    <property type="entry name" value="BLR0126 PROTEIN"/>
    <property type="match status" value="1"/>
</dbReference>
<reference evidence="2 3" key="1">
    <citation type="journal article" date="2018" name="Biodegradation">
        <title>1,4-Dioxane degradation characteristics of Rhodococcus aetherivorans JCM 14343.</title>
        <authorList>
            <person name="Inoue D."/>
            <person name="Tsunoda T."/>
            <person name="Yamamoto N."/>
            <person name="Ike M."/>
            <person name="Sei K."/>
        </authorList>
    </citation>
    <scope>NUCLEOTIDE SEQUENCE [LARGE SCALE GENOMIC DNA]</scope>
    <source>
        <strain evidence="2 3">JCM 14343</strain>
    </source>
</reference>
<name>A0ABQ0YI46_9NOCA</name>
<keyword evidence="3" id="KW-1185">Reference proteome</keyword>
<comment type="caution">
    <text evidence="2">The sequence shown here is derived from an EMBL/GenBank/DDBJ whole genome shotgun (WGS) entry which is preliminary data.</text>
</comment>
<feature type="domain" description="VOC" evidence="1">
    <location>
        <begin position="24"/>
        <end position="145"/>
    </location>
</feature>
<dbReference type="PROSITE" id="PS51819">
    <property type="entry name" value="VOC"/>
    <property type="match status" value="1"/>
</dbReference>
<evidence type="ECO:0000313" key="2">
    <source>
        <dbReference type="EMBL" id="GES36214.1"/>
    </source>
</evidence>
<proteinExistence type="predicted"/>
<dbReference type="InterPro" id="IPR004360">
    <property type="entry name" value="Glyas_Fos-R_dOase_dom"/>
</dbReference>